<keyword evidence="2" id="KW-1185">Reference proteome</keyword>
<dbReference type="Proteomes" id="UP001281147">
    <property type="component" value="Unassembled WGS sequence"/>
</dbReference>
<evidence type="ECO:0000313" key="1">
    <source>
        <dbReference type="EMBL" id="KAK3716063.1"/>
    </source>
</evidence>
<dbReference type="EMBL" id="JAUTXU010000045">
    <property type="protein sequence ID" value="KAK3716063.1"/>
    <property type="molecule type" value="Genomic_DNA"/>
</dbReference>
<gene>
    <name evidence="1" type="primary">PSD2_2</name>
    <name evidence="1" type="ORF">LTR37_006793</name>
</gene>
<accession>A0ACC3NFY4</accession>
<sequence>MPRPHIPHHLSLQRIKSSTNSNHNNHQPSNGSTAPSTPPTNSRSGSPTRGYTAGPTSADGGRSGDHKGMGLVLRVQVMKGRDLAAKDKSGTSDPYLVLTLGDAKEATSVVSKTLNPEWNQTFEFPVTTADAALLEAVCWDKDRFKKDYMGEFDVVLEEMFQNGQIMQEAKWFKLESRRSGKKKKKNAQVTGEVLLKFTMFDPTNPAASDQQIMQKFTGVVADDGNDDEDDDDDSLSRMESRDLDDVSEEDDDDDDEKDPSDETDAGPRTPSGTLDEKAARRREKKIRKLKRKNKLKAYEFSGMSDVAGVLFLEINRVTDLPPEKNSTRTTFDMDPFVVTSLGKKTYRTKVVNHNLNPVFDEKLVFQVQNHEVNYSLGFAVVDRDKFSGNDFVGTTNFPVDKVTRLAPEADPETGLYRLPDPDPVAESEREPERRRRFRLPMSRSNSSTNISRNSSSNNLTKLTRTTSSESLKNRQLNAPSRPGLRRLESENDVLDHSNDHRPAPTSAPSYASAQQASAHATSGTQQSIGSNGEDRDPDLQPYELPLELKKKERWENKHNPTLYIRAKYLPYRALRQQFWRAMLKQYDADDSGKLDKVELVTMLDTLGSTLHNSTIDGFFARWKKQNHSRFGNEKVLTMDQAVICLEEQLMKSRDTQSLLHRPHWHRHHSEPNSKGLSVPGRGTTESSPEESPGGGTPYLGGADRSKGPSNLNPTSGIPALEISDLSEGGENDSKPPATQAQTPNSNVVTTAKLSPTLSREDSWGQDSEADLYDDAADDGPKEEEHVVAIQECPICHMPRLDTRGRKGRRRGNTDADIITHIATCASSDWRAVNNLVMAGFVTSSQAQRKWYSKVVSKIGYGGYKLGANSANILVQDRITGMINEERMSVYVRLGIRLLYKGMKSREMEKKRIRKLLRSLSFKQGRKYDDPASTSQIAGFINFHQLDMGEVLLPTHEFKNFNEFFYRKLKPTARPCSAPDDSHIIVSPADCRSVVFNRMEEAQRIWVKGREFSTERLLGNAYPNDAKRYRNGSLGIMRLAPQDYHRFHIPVDGIMGEPKLIEGEYYTVNPMAIRSALDVYGENIRVCVPIDSVSHGRVMVVCVGAMMVGSTVITRKPGERVKRAEELGYFKFGGSTLLLLFEPGVMKFDDDLVANSNGALETLIRVGMSIGHSPNHEPYRPDMLKENPTDAEKQEAKRRIEGSLAPSKGVDPVAMGS</sequence>
<evidence type="ECO:0000313" key="2">
    <source>
        <dbReference type="Proteomes" id="UP001281147"/>
    </source>
</evidence>
<comment type="caution">
    <text evidence="1">The sequence shown here is derived from an EMBL/GenBank/DDBJ whole genome shotgun (WGS) entry which is preliminary data.</text>
</comment>
<dbReference type="EC" id="4.1.1.65" evidence="1"/>
<organism evidence="1 2">
    <name type="scientific">Vermiconidia calcicola</name>
    <dbReference type="NCBI Taxonomy" id="1690605"/>
    <lineage>
        <taxon>Eukaryota</taxon>
        <taxon>Fungi</taxon>
        <taxon>Dikarya</taxon>
        <taxon>Ascomycota</taxon>
        <taxon>Pezizomycotina</taxon>
        <taxon>Dothideomycetes</taxon>
        <taxon>Dothideomycetidae</taxon>
        <taxon>Mycosphaerellales</taxon>
        <taxon>Extremaceae</taxon>
        <taxon>Vermiconidia</taxon>
    </lineage>
</organism>
<name>A0ACC3NFY4_9PEZI</name>
<protein>
    <submittedName>
        <fullName evidence="1">Phosphatidylserine decarboxylase</fullName>
        <ecNumber evidence="1">4.1.1.65</ecNumber>
    </submittedName>
</protein>
<keyword evidence="1" id="KW-0456">Lyase</keyword>
<proteinExistence type="predicted"/>
<reference evidence="1" key="1">
    <citation type="submission" date="2023-07" db="EMBL/GenBank/DDBJ databases">
        <title>Black Yeasts Isolated from many extreme environments.</title>
        <authorList>
            <person name="Coleine C."/>
            <person name="Stajich J.E."/>
            <person name="Selbmann L."/>
        </authorList>
    </citation>
    <scope>NUCLEOTIDE SEQUENCE</scope>
    <source>
        <strain evidence="1">CCFEE 5714</strain>
    </source>
</reference>